<keyword evidence="1" id="KW-0472">Membrane</keyword>
<organism evidence="3 4">
    <name type="scientific">Neisseria dumasiana</name>
    <dbReference type="NCBI Taxonomy" id="1931275"/>
    <lineage>
        <taxon>Bacteria</taxon>
        <taxon>Pseudomonadati</taxon>
        <taxon>Pseudomonadota</taxon>
        <taxon>Betaproteobacteria</taxon>
        <taxon>Neisseriales</taxon>
        <taxon>Neisseriaceae</taxon>
        <taxon>Neisseria</taxon>
    </lineage>
</organism>
<dbReference type="STRING" id="1931275.BV914_08645"/>
<proteinExistence type="predicted"/>
<evidence type="ECO:0000259" key="2">
    <source>
        <dbReference type="Pfam" id="PF01957"/>
    </source>
</evidence>
<sequence length="142" mass="15384">MIAWFIAAILVLILELFVGTIYLLVVSAALFGAGIAAWLFDSLAASIITAAALSAVGIWWAHGWIKKHRRPPVEESARNDLDIGQTVQINRHLHGNLYEVHYRGTVWQAQADNGADHAAGQTAVITGKNGNILLIHLHSSSN</sequence>
<evidence type="ECO:0000313" key="3">
    <source>
        <dbReference type="EMBL" id="OSI19131.1"/>
    </source>
</evidence>
<gene>
    <name evidence="3" type="ORF">BV912_08460</name>
</gene>
<feature type="domain" description="NfeD-like C-terminal" evidence="2">
    <location>
        <begin position="80"/>
        <end position="135"/>
    </location>
</feature>
<dbReference type="Pfam" id="PF01957">
    <property type="entry name" value="NfeD"/>
    <property type="match status" value="1"/>
</dbReference>
<dbReference type="InterPro" id="IPR002810">
    <property type="entry name" value="NfeD-like_C"/>
</dbReference>
<comment type="caution">
    <text evidence="3">The sequence shown here is derived from an EMBL/GenBank/DDBJ whole genome shotgun (WGS) entry which is preliminary data.</text>
</comment>
<name>A0A1X3DHF6_9NEIS</name>
<dbReference type="Proteomes" id="UP000193303">
    <property type="component" value="Unassembled WGS sequence"/>
</dbReference>
<evidence type="ECO:0000313" key="4">
    <source>
        <dbReference type="Proteomes" id="UP000193303"/>
    </source>
</evidence>
<feature type="transmembrane region" description="Helical" evidence="1">
    <location>
        <begin position="7"/>
        <end position="37"/>
    </location>
</feature>
<keyword evidence="1" id="KW-0812">Transmembrane</keyword>
<evidence type="ECO:0000256" key="1">
    <source>
        <dbReference type="SAM" id="Phobius"/>
    </source>
</evidence>
<protein>
    <submittedName>
        <fullName evidence="3">Nodulation efficiency NfeD family protein</fullName>
    </submittedName>
</protein>
<keyword evidence="1" id="KW-1133">Transmembrane helix</keyword>
<dbReference type="RefSeq" id="WP_085359861.1">
    <property type="nucleotide sequence ID" value="NZ_MTAB01000019.1"/>
</dbReference>
<dbReference type="EMBL" id="MTAB01000019">
    <property type="protein sequence ID" value="OSI19131.1"/>
    <property type="molecule type" value="Genomic_DNA"/>
</dbReference>
<feature type="transmembrane region" description="Helical" evidence="1">
    <location>
        <begin position="43"/>
        <end position="61"/>
    </location>
</feature>
<accession>A0A1X3DHF6</accession>
<dbReference type="OrthoDB" id="5654021at2"/>
<dbReference type="AlphaFoldDB" id="A0A1X3DHF6"/>
<reference evidence="4" key="1">
    <citation type="submission" date="2017-01" db="EMBL/GenBank/DDBJ databases">
        <authorList>
            <person name="Mah S.A."/>
            <person name="Swanson W.J."/>
            <person name="Moy G.W."/>
            <person name="Vacquier V.D."/>
        </authorList>
    </citation>
    <scope>NUCLEOTIDE SEQUENCE [LARGE SCALE GENOMIC DNA]</scope>
    <source>
        <strain evidence="4">124861</strain>
    </source>
</reference>